<dbReference type="SUPFAM" id="SSF103473">
    <property type="entry name" value="MFS general substrate transporter"/>
    <property type="match status" value="1"/>
</dbReference>
<evidence type="ECO:0000259" key="7">
    <source>
        <dbReference type="PROSITE" id="PS50850"/>
    </source>
</evidence>
<dbReference type="GO" id="GO:0022857">
    <property type="term" value="F:transmembrane transporter activity"/>
    <property type="evidence" value="ECO:0007669"/>
    <property type="project" value="InterPro"/>
</dbReference>
<dbReference type="GO" id="GO:0016020">
    <property type="term" value="C:membrane"/>
    <property type="evidence" value="ECO:0007669"/>
    <property type="project" value="UniProtKB-SubCell"/>
</dbReference>
<keyword evidence="4 6" id="KW-0472">Membrane</keyword>
<evidence type="ECO:0000256" key="2">
    <source>
        <dbReference type="ARBA" id="ARBA00022692"/>
    </source>
</evidence>
<evidence type="ECO:0000256" key="6">
    <source>
        <dbReference type="SAM" id="Phobius"/>
    </source>
</evidence>
<reference evidence="9" key="1">
    <citation type="submission" date="2024-02" db="UniProtKB">
        <authorList>
            <consortium name="WormBaseParasite"/>
        </authorList>
    </citation>
    <scope>IDENTIFICATION</scope>
</reference>
<organism evidence="8 9">
    <name type="scientific">Mesorhabditis belari</name>
    <dbReference type="NCBI Taxonomy" id="2138241"/>
    <lineage>
        <taxon>Eukaryota</taxon>
        <taxon>Metazoa</taxon>
        <taxon>Ecdysozoa</taxon>
        <taxon>Nematoda</taxon>
        <taxon>Chromadorea</taxon>
        <taxon>Rhabditida</taxon>
        <taxon>Rhabditina</taxon>
        <taxon>Rhabditomorpha</taxon>
        <taxon>Rhabditoidea</taxon>
        <taxon>Rhabditidae</taxon>
        <taxon>Mesorhabditinae</taxon>
        <taxon>Mesorhabditis</taxon>
    </lineage>
</organism>
<feature type="compositionally biased region" description="Gly residues" evidence="5">
    <location>
        <begin position="172"/>
        <end position="182"/>
    </location>
</feature>
<feature type="transmembrane region" description="Helical" evidence="6">
    <location>
        <begin position="663"/>
        <end position="680"/>
    </location>
</feature>
<feature type="region of interest" description="Disordered" evidence="5">
    <location>
        <begin position="45"/>
        <end position="128"/>
    </location>
</feature>
<name>A0AAF3EWR4_9BILA</name>
<feature type="region of interest" description="Disordered" evidence="5">
    <location>
        <begin position="172"/>
        <end position="192"/>
    </location>
</feature>
<feature type="domain" description="Major facilitator superfamily (MFS) profile" evidence="7">
    <location>
        <begin position="358"/>
        <end position="801"/>
    </location>
</feature>
<dbReference type="InterPro" id="IPR020846">
    <property type="entry name" value="MFS_dom"/>
</dbReference>
<feature type="transmembrane region" description="Helical" evidence="6">
    <location>
        <begin position="438"/>
        <end position="456"/>
    </location>
</feature>
<accession>A0AAF3EWR4</accession>
<feature type="transmembrane region" description="Helical" evidence="6">
    <location>
        <begin position="623"/>
        <end position="643"/>
    </location>
</feature>
<dbReference type="PROSITE" id="PS00216">
    <property type="entry name" value="SUGAR_TRANSPORT_1"/>
    <property type="match status" value="1"/>
</dbReference>
<feature type="transmembrane region" description="Helical" evidence="6">
    <location>
        <begin position="413"/>
        <end position="431"/>
    </location>
</feature>
<evidence type="ECO:0000256" key="1">
    <source>
        <dbReference type="ARBA" id="ARBA00004141"/>
    </source>
</evidence>
<dbReference type="WBParaSite" id="MBELARI_LOCUS18534">
    <property type="protein sequence ID" value="MBELARI_LOCUS18534"/>
    <property type="gene ID" value="MBELARI_LOCUS18534"/>
</dbReference>
<feature type="transmembrane region" description="Helical" evidence="6">
    <location>
        <begin position="687"/>
        <end position="706"/>
    </location>
</feature>
<sequence>MPKLLNAFLKDLLIDNLNTLSINQKSNLDESIIKISLNVMSSSSNEDSEKKCLLTPKSPQGDRPNFGFAHSDHEMADQVSIEPERRESRTSSVNGGRDSRNTTQQADEESLTVEEPQRSASPLPGANFANCPLIYSEPALAGDMTPMFRSSAISESFLPNLPFRRGNAAGGDSGIASIGGEGQTDDDPSKESDVLFINNTPKHSMCLSEISCATVATRQGGHKTSFSTREIREQHQKMQERYRPKRQRHFTDPVDFEGVLNIIGGCSWWQIWVYVLISMQQIPHAMFNLNVVYMMYNPEHWCQVPGFHNSTDVDYLWTLEDAMNTTIIFPRTTKSQRDSNLYHDQCHYFDRGQNRFEQLRKMTLEDAIKAVDGEPAIMTKCTNWEYKKDVMEETIVTDWNLVCDDNLMRGHAHLFYSFGYLVGCLLGGFASDSFGRKPTVIGFGILSSLFGVFLPYTTYFPMFLFIRFCSAVCNEAADLAAYILCMEITGVKYRAMIGSLLQAPWAVGYALLALLAYFCKSWKTIQTIAAGLHFCAVLIICTIPESPRWLIVSNRVAEAEEVIRKACREPPFPFNLCRANKGSLPSDLELVRHRETSKWVRAQNGKVTLWHLFKIRELRFRSLILCIVFMATALVYYGIVIALSDQSAPGRVLFSGNFFFNNAIAGAIELPTLISCVYLMKFGRKRAQMVTLVCAGLCLIIALLAVQGKTYMVALLFMMMGKICVQGAFNILYIFSSELYPTIVRNSAVGFSSMIARFGAGVSSYIAMLSDVTLPIVPMMIFAIFSLVAGVLVMLLPETNGLPLPETIEDAVTLLKSSDKNRAACYGFMMGNEKSMSLLDEPIEAELSSGNQREQNEAMSALGVSVNGSFASSISTAAAATERANSSRNSRRRILTPRGSMPRAMGPPKDESQCGSLAQEMATISIPERLPEAFDDK</sequence>
<dbReference type="CDD" id="cd17317">
    <property type="entry name" value="MFS_SLC22"/>
    <property type="match status" value="1"/>
</dbReference>
<dbReference type="InterPro" id="IPR005829">
    <property type="entry name" value="Sugar_transporter_CS"/>
</dbReference>
<evidence type="ECO:0000313" key="9">
    <source>
        <dbReference type="WBParaSite" id="MBELARI_LOCUS18534"/>
    </source>
</evidence>
<dbReference type="InterPro" id="IPR005828">
    <property type="entry name" value="MFS_sugar_transport-like"/>
</dbReference>
<dbReference type="Gene3D" id="1.20.1250.20">
    <property type="entry name" value="MFS general substrate transporter like domains"/>
    <property type="match status" value="1"/>
</dbReference>
<proteinExistence type="predicted"/>
<keyword evidence="2 6" id="KW-0812">Transmembrane</keyword>
<keyword evidence="8" id="KW-1185">Reference proteome</keyword>
<dbReference type="Pfam" id="PF00083">
    <property type="entry name" value="Sugar_tr"/>
    <property type="match status" value="1"/>
</dbReference>
<protein>
    <submittedName>
        <fullName evidence="9">Major facilitator superfamily (MFS) profile domain-containing protein</fullName>
    </submittedName>
</protein>
<evidence type="ECO:0000256" key="4">
    <source>
        <dbReference type="ARBA" id="ARBA00023136"/>
    </source>
</evidence>
<evidence type="ECO:0000256" key="3">
    <source>
        <dbReference type="ARBA" id="ARBA00022989"/>
    </source>
</evidence>
<evidence type="ECO:0000256" key="5">
    <source>
        <dbReference type="SAM" id="MobiDB-lite"/>
    </source>
</evidence>
<feature type="transmembrane region" description="Helical" evidence="6">
    <location>
        <begin position="747"/>
        <end position="768"/>
    </location>
</feature>
<feature type="transmembrane region" description="Helical" evidence="6">
    <location>
        <begin position="774"/>
        <end position="796"/>
    </location>
</feature>
<dbReference type="Proteomes" id="UP000887575">
    <property type="component" value="Unassembled WGS sequence"/>
</dbReference>
<feature type="region of interest" description="Disordered" evidence="5">
    <location>
        <begin position="881"/>
        <end position="916"/>
    </location>
</feature>
<feature type="transmembrane region" description="Helical" evidence="6">
    <location>
        <begin position="712"/>
        <end position="735"/>
    </location>
</feature>
<dbReference type="InterPro" id="IPR036259">
    <property type="entry name" value="MFS_trans_sf"/>
</dbReference>
<dbReference type="PROSITE" id="PS50850">
    <property type="entry name" value="MFS"/>
    <property type="match status" value="1"/>
</dbReference>
<comment type="subcellular location">
    <subcellularLocation>
        <location evidence="1">Membrane</location>
        <topology evidence="1">Multi-pass membrane protein</topology>
    </subcellularLocation>
</comment>
<feature type="compositionally biased region" description="Basic and acidic residues" evidence="5">
    <location>
        <begin position="70"/>
        <end position="89"/>
    </location>
</feature>
<dbReference type="PANTHER" id="PTHR24064">
    <property type="entry name" value="SOLUTE CARRIER FAMILY 22 MEMBER"/>
    <property type="match status" value="1"/>
</dbReference>
<feature type="transmembrane region" description="Helical" evidence="6">
    <location>
        <begin position="497"/>
        <end position="518"/>
    </location>
</feature>
<dbReference type="AlphaFoldDB" id="A0AAF3EWR4"/>
<evidence type="ECO:0000313" key="8">
    <source>
        <dbReference type="Proteomes" id="UP000887575"/>
    </source>
</evidence>
<keyword evidence="3 6" id="KW-1133">Transmembrane helix</keyword>